<dbReference type="RefSeq" id="WP_377065803.1">
    <property type="nucleotide sequence ID" value="NZ_JBHSJJ010000009.1"/>
</dbReference>
<evidence type="ECO:0000256" key="2">
    <source>
        <dbReference type="ARBA" id="ARBA00022723"/>
    </source>
</evidence>
<gene>
    <name evidence="8" type="ORF">ACFPFU_15945</name>
</gene>
<evidence type="ECO:0000313" key="9">
    <source>
        <dbReference type="Proteomes" id="UP001595818"/>
    </source>
</evidence>
<evidence type="ECO:0000256" key="4">
    <source>
        <dbReference type="ARBA" id="ARBA00022801"/>
    </source>
</evidence>
<organism evidence="8 9">
    <name type="scientific">Negadavirga shengliensis</name>
    <dbReference type="NCBI Taxonomy" id="1389218"/>
    <lineage>
        <taxon>Bacteria</taxon>
        <taxon>Pseudomonadati</taxon>
        <taxon>Bacteroidota</taxon>
        <taxon>Cytophagia</taxon>
        <taxon>Cytophagales</taxon>
        <taxon>Cyclobacteriaceae</taxon>
        <taxon>Negadavirga</taxon>
    </lineage>
</organism>
<keyword evidence="1" id="KW-0808">Transferase</keyword>
<dbReference type="EC" id="3.5.3.-" evidence="8"/>
<dbReference type="InterPro" id="IPR023696">
    <property type="entry name" value="Ureohydrolase_dom_sf"/>
</dbReference>
<dbReference type="Pfam" id="PF00491">
    <property type="entry name" value="Arginase"/>
    <property type="match status" value="1"/>
</dbReference>
<dbReference type="SUPFAM" id="SSF52768">
    <property type="entry name" value="Arginase/deacetylase"/>
    <property type="match status" value="1"/>
</dbReference>
<evidence type="ECO:0000256" key="5">
    <source>
        <dbReference type="ARBA" id="ARBA00022842"/>
    </source>
</evidence>
<comment type="caution">
    <text evidence="8">The sequence shown here is derived from an EMBL/GenBank/DDBJ whole genome shotgun (WGS) entry which is preliminary data.</text>
</comment>
<dbReference type="PROSITE" id="PS51255">
    <property type="entry name" value="ADPK"/>
    <property type="match status" value="1"/>
</dbReference>
<dbReference type="GO" id="GO:0016787">
    <property type="term" value="F:hydrolase activity"/>
    <property type="evidence" value="ECO:0007669"/>
    <property type="project" value="UniProtKB-KW"/>
</dbReference>
<evidence type="ECO:0000313" key="8">
    <source>
        <dbReference type="EMBL" id="MFC4873192.1"/>
    </source>
</evidence>
<name>A0ABV9T3V4_9BACT</name>
<evidence type="ECO:0000256" key="6">
    <source>
        <dbReference type="ARBA" id="ARBA00023211"/>
    </source>
</evidence>
<keyword evidence="5" id="KW-0460">Magnesium</keyword>
<keyword evidence="6" id="KW-0464">Manganese</keyword>
<sequence>MELINEDIQIISAPSILGLKPTGVEALGDSLLASGLYETLKTQNTVIRLETLNTQYSEKREPRSNLLNALAIKNFSMSLDEVVVNSIDKNNFPFVLGGDCSILIGITSALKAKGNYGLIFLDAHADFYEPEKSITGEVADMDLAIVTGRGPGILTNIHNLQPYIKDENVVHVGQRDWEETRKYGSQDIRETPIKCFSLAEIKRKGINTTTEEILQHINKAEVEGFWIHFDTDVLSDEINPAVDYRLPDGLRFEQVEYLIRSLLKTERMIGISVTIFNPRLDKTGNVSKNITESLGKAFNLETR</sequence>
<dbReference type="CDD" id="cd09999">
    <property type="entry name" value="Arginase-like_1"/>
    <property type="match status" value="1"/>
</dbReference>
<keyword evidence="9" id="KW-1185">Reference proteome</keyword>
<comment type="similarity">
    <text evidence="7">Belongs to the arginase family.</text>
</comment>
<dbReference type="PANTHER" id="PTHR43782">
    <property type="entry name" value="ARGINASE"/>
    <property type="match status" value="1"/>
</dbReference>
<evidence type="ECO:0000256" key="7">
    <source>
        <dbReference type="PROSITE-ProRule" id="PRU00742"/>
    </source>
</evidence>
<dbReference type="InterPro" id="IPR007666">
    <property type="entry name" value="ADP_PFK/GK"/>
</dbReference>
<evidence type="ECO:0000256" key="3">
    <source>
        <dbReference type="ARBA" id="ARBA00022777"/>
    </source>
</evidence>
<protein>
    <submittedName>
        <fullName evidence="8">Arginase family protein</fullName>
        <ecNumber evidence="8">3.5.3.-</ecNumber>
    </submittedName>
</protein>
<dbReference type="Gene3D" id="3.40.800.10">
    <property type="entry name" value="Ureohydrolase domain"/>
    <property type="match status" value="1"/>
</dbReference>
<keyword evidence="2" id="KW-0479">Metal-binding</keyword>
<dbReference type="EMBL" id="JBHSJJ010000009">
    <property type="protein sequence ID" value="MFC4873192.1"/>
    <property type="molecule type" value="Genomic_DNA"/>
</dbReference>
<dbReference type="InterPro" id="IPR006035">
    <property type="entry name" value="Ureohydrolase"/>
</dbReference>
<reference evidence="9" key="1">
    <citation type="journal article" date="2019" name="Int. J. Syst. Evol. Microbiol.">
        <title>The Global Catalogue of Microorganisms (GCM) 10K type strain sequencing project: providing services to taxonomists for standard genome sequencing and annotation.</title>
        <authorList>
            <consortium name="The Broad Institute Genomics Platform"/>
            <consortium name="The Broad Institute Genome Sequencing Center for Infectious Disease"/>
            <person name="Wu L."/>
            <person name="Ma J."/>
        </authorList>
    </citation>
    <scope>NUCLEOTIDE SEQUENCE [LARGE SCALE GENOMIC DNA]</scope>
    <source>
        <strain evidence="9">CGMCC 4.7466</strain>
    </source>
</reference>
<keyword evidence="4 8" id="KW-0378">Hydrolase</keyword>
<evidence type="ECO:0000256" key="1">
    <source>
        <dbReference type="ARBA" id="ARBA00022679"/>
    </source>
</evidence>
<dbReference type="PANTHER" id="PTHR43782:SF3">
    <property type="entry name" value="ARGINASE"/>
    <property type="match status" value="1"/>
</dbReference>
<keyword evidence="3" id="KW-0418">Kinase</keyword>
<proteinExistence type="inferred from homology"/>
<accession>A0ABV9T3V4</accession>
<dbReference type="PROSITE" id="PS51409">
    <property type="entry name" value="ARGINASE_2"/>
    <property type="match status" value="1"/>
</dbReference>
<dbReference type="Proteomes" id="UP001595818">
    <property type="component" value="Unassembled WGS sequence"/>
</dbReference>